<dbReference type="WBParaSite" id="jg18658">
    <property type="protein sequence ID" value="jg18658"/>
    <property type="gene ID" value="jg18658"/>
</dbReference>
<feature type="compositionally biased region" description="Acidic residues" evidence="3">
    <location>
        <begin position="8"/>
        <end position="41"/>
    </location>
</feature>
<dbReference type="PANTHER" id="PTHR48407">
    <property type="entry name" value="CRANIOFACIAL DEVELOPMENT PROTEIN 1"/>
    <property type="match status" value="1"/>
</dbReference>
<organism evidence="5 6">
    <name type="scientific">Ditylenchus dipsaci</name>
    <dbReference type="NCBI Taxonomy" id="166011"/>
    <lineage>
        <taxon>Eukaryota</taxon>
        <taxon>Metazoa</taxon>
        <taxon>Ecdysozoa</taxon>
        <taxon>Nematoda</taxon>
        <taxon>Chromadorea</taxon>
        <taxon>Rhabditida</taxon>
        <taxon>Tylenchina</taxon>
        <taxon>Tylenchomorpha</taxon>
        <taxon>Sphaerularioidea</taxon>
        <taxon>Anguinidae</taxon>
        <taxon>Anguininae</taxon>
        <taxon>Ditylenchus</taxon>
    </lineage>
</organism>
<dbReference type="PROSITE" id="PS51279">
    <property type="entry name" value="BCNT_C"/>
    <property type="match status" value="1"/>
</dbReference>
<feature type="domain" description="BCNT-C" evidence="4">
    <location>
        <begin position="163"/>
        <end position="243"/>
    </location>
</feature>
<sequence length="243" mass="27502">MSDKQVEVGEDYNSSDDEDYVPPNECLEDEDGLQFDEVEDELVAKVTNEDKNNDCSPSQINEDPEEKKKRIDSLWEDFLSADSDQTSTNTPTPSTSQKTDCKDQCNSHAENQLEYTEEDKKTNDVEEIFSFAGKDVKINRAVPAPNSSSCSTPDQSNKRKLAGGKQGGLSAAAGLLSSKRKKLSVLDKSNHDWQEFVQKEGIKEDLSQHNRSKDSYLDKQDFLLKADYLQFQKEKDLRKTTRK</sequence>
<dbReference type="InterPro" id="IPR027124">
    <property type="entry name" value="Swc5/CFDP1/2"/>
</dbReference>
<evidence type="ECO:0000313" key="6">
    <source>
        <dbReference type="WBParaSite" id="jg18658"/>
    </source>
</evidence>
<dbReference type="Proteomes" id="UP000887574">
    <property type="component" value="Unplaced"/>
</dbReference>
<dbReference type="GO" id="GO:0000812">
    <property type="term" value="C:Swr1 complex"/>
    <property type="evidence" value="ECO:0007669"/>
    <property type="project" value="TreeGrafter"/>
</dbReference>
<evidence type="ECO:0000313" key="5">
    <source>
        <dbReference type="Proteomes" id="UP000887574"/>
    </source>
</evidence>
<dbReference type="PANTHER" id="PTHR48407:SF1">
    <property type="entry name" value="CRANIOFACIAL DEVELOPMENT PROTEIN 1"/>
    <property type="match status" value="1"/>
</dbReference>
<evidence type="ECO:0000256" key="1">
    <source>
        <dbReference type="ARBA" id="ARBA00019033"/>
    </source>
</evidence>
<feature type="region of interest" description="Disordered" evidence="3">
    <location>
        <begin position="140"/>
        <end position="169"/>
    </location>
</feature>
<keyword evidence="5" id="KW-1185">Reference proteome</keyword>
<evidence type="ECO:0000256" key="3">
    <source>
        <dbReference type="SAM" id="MobiDB-lite"/>
    </source>
</evidence>
<feature type="region of interest" description="Disordered" evidence="3">
    <location>
        <begin position="1"/>
        <end position="105"/>
    </location>
</feature>
<name>A0A915DD61_9BILA</name>
<feature type="compositionally biased region" description="Polar residues" evidence="3">
    <location>
        <begin position="145"/>
        <end position="155"/>
    </location>
</feature>
<feature type="compositionally biased region" description="Low complexity" evidence="3">
    <location>
        <begin position="82"/>
        <end position="98"/>
    </location>
</feature>
<proteinExistence type="predicted"/>
<dbReference type="Pfam" id="PF07572">
    <property type="entry name" value="BCNT"/>
    <property type="match status" value="1"/>
</dbReference>
<protein>
    <recommendedName>
        <fullName evidence="1">Craniofacial development protein 1</fullName>
    </recommendedName>
    <alternativeName>
        <fullName evidence="2">Bucentaur</fullName>
    </alternativeName>
</protein>
<dbReference type="InterPro" id="IPR011421">
    <property type="entry name" value="BCNT-C"/>
</dbReference>
<reference evidence="6" key="1">
    <citation type="submission" date="2022-11" db="UniProtKB">
        <authorList>
            <consortium name="WormBaseParasite"/>
        </authorList>
    </citation>
    <scope>IDENTIFICATION</scope>
</reference>
<accession>A0A915DD61</accession>
<evidence type="ECO:0000259" key="4">
    <source>
        <dbReference type="PROSITE" id="PS51279"/>
    </source>
</evidence>
<evidence type="ECO:0000256" key="2">
    <source>
        <dbReference type="ARBA" id="ARBA00030244"/>
    </source>
</evidence>
<dbReference type="AlphaFoldDB" id="A0A915DD61"/>